<keyword evidence="3" id="KW-1185">Reference proteome</keyword>
<dbReference type="GO" id="GO:0019752">
    <property type="term" value="P:carboxylic acid metabolic process"/>
    <property type="evidence" value="ECO:0007669"/>
    <property type="project" value="UniProtKB-ARBA"/>
</dbReference>
<gene>
    <name evidence="2" type="ORF">JF922_18985</name>
</gene>
<evidence type="ECO:0000256" key="1">
    <source>
        <dbReference type="ARBA" id="ARBA00008903"/>
    </source>
</evidence>
<dbReference type="FunFam" id="3.40.50.720:FF:000311">
    <property type="entry name" value="Ornithine cyclodeaminase"/>
    <property type="match status" value="1"/>
</dbReference>
<sequence>MEVRILVEDQIKRLIDRRGALEAVRAAFVALDGGLAILPPPTELDVPARHGEVHVKGAYLLGNPFFAFKVATGFYDNLSLGLPVTGGLSIVFDANTGLLTGLLFDNGWLTEVRTGAAGALATDLLAVKQPQQVGILGTGGQARHQLESLVEVRHPKRIVAYGRTRDRALEFVRDMKERCNIDVELVASAREAVEGSQIVVTTTPARQPVVMAEWVAPGTHITAIGSDMPEKQELDPAILIQANRVVADSLEQCLRSGEIHHAAETSSFTGGNVYAELGELASGRKGGRTGAEEITVADLTGLGIEDASLANLVMTRSIAAGVGQLIEI</sequence>
<dbReference type="Gene3D" id="3.40.50.720">
    <property type="entry name" value="NAD(P)-binding Rossmann-like Domain"/>
    <property type="match status" value="1"/>
</dbReference>
<comment type="caution">
    <text evidence="2">The sequence shown here is derived from an EMBL/GenBank/DDBJ whole genome shotgun (WGS) entry which is preliminary data.</text>
</comment>
<dbReference type="Proteomes" id="UP000612893">
    <property type="component" value="Unassembled WGS sequence"/>
</dbReference>
<accession>A0A934K889</accession>
<dbReference type="InterPro" id="IPR003462">
    <property type="entry name" value="ODC_Mu_crystall"/>
</dbReference>
<name>A0A934K889_9BACT</name>
<dbReference type="PANTHER" id="PTHR13812:SF19">
    <property type="entry name" value="KETIMINE REDUCTASE MU-CRYSTALLIN"/>
    <property type="match status" value="1"/>
</dbReference>
<dbReference type="RefSeq" id="WP_338203867.1">
    <property type="nucleotide sequence ID" value="NZ_JAEKNR010000188.1"/>
</dbReference>
<dbReference type="PIRSF" id="PIRSF001439">
    <property type="entry name" value="CryM"/>
    <property type="match status" value="1"/>
</dbReference>
<dbReference type="Gene3D" id="3.30.1780.10">
    <property type="entry name" value="ornithine cyclodeaminase, domain 1"/>
    <property type="match status" value="1"/>
</dbReference>
<dbReference type="GO" id="GO:0005737">
    <property type="term" value="C:cytoplasm"/>
    <property type="evidence" value="ECO:0007669"/>
    <property type="project" value="TreeGrafter"/>
</dbReference>
<dbReference type="AlphaFoldDB" id="A0A934K889"/>
<dbReference type="SUPFAM" id="SSF51735">
    <property type="entry name" value="NAD(P)-binding Rossmann-fold domains"/>
    <property type="match status" value="1"/>
</dbReference>
<dbReference type="Pfam" id="PF02423">
    <property type="entry name" value="OCD_Mu_crystall"/>
    <property type="match status" value="1"/>
</dbReference>
<evidence type="ECO:0000313" key="2">
    <source>
        <dbReference type="EMBL" id="MBJ7600145.1"/>
    </source>
</evidence>
<reference evidence="2" key="1">
    <citation type="submission" date="2020-10" db="EMBL/GenBank/DDBJ databases">
        <title>Ca. Dormibacterota MAGs.</title>
        <authorList>
            <person name="Montgomery K."/>
        </authorList>
    </citation>
    <scope>NUCLEOTIDE SEQUENCE [LARGE SCALE GENOMIC DNA]</scope>
    <source>
        <strain evidence="2">SC8812_S17_10</strain>
    </source>
</reference>
<dbReference type="EMBL" id="JAEKNR010000188">
    <property type="protein sequence ID" value="MBJ7600145.1"/>
    <property type="molecule type" value="Genomic_DNA"/>
</dbReference>
<proteinExistence type="inferred from homology"/>
<protein>
    <submittedName>
        <fullName evidence="2">Ornithine cyclodeaminase family protein</fullName>
    </submittedName>
</protein>
<organism evidence="2 3">
    <name type="scientific">Candidatus Nephthysia bennettiae</name>
    <dbReference type="NCBI Taxonomy" id="3127016"/>
    <lineage>
        <taxon>Bacteria</taxon>
        <taxon>Bacillati</taxon>
        <taxon>Candidatus Dormiibacterota</taxon>
        <taxon>Candidatus Dormibacteria</taxon>
        <taxon>Candidatus Dormibacterales</taxon>
        <taxon>Candidatus Dormibacteraceae</taxon>
        <taxon>Candidatus Nephthysia</taxon>
    </lineage>
</organism>
<dbReference type="PANTHER" id="PTHR13812">
    <property type="entry name" value="KETIMINE REDUCTASE MU-CRYSTALLIN"/>
    <property type="match status" value="1"/>
</dbReference>
<comment type="similarity">
    <text evidence="1">Belongs to the ornithine cyclodeaminase/mu-crystallin family.</text>
</comment>
<dbReference type="GO" id="GO:0016491">
    <property type="term" value="F:oxidoreductase activity"/>
    <property type="evidence" value="ECO:0007669"/>
    <property type="project" value="UniProtKB-ARBA"/>
</dbReference>
<evidence type="ECO:0000313" key="3">
    <source>
        <dbReference type="Proteomes" id="UP000612893"/>
    </source>
</evidence>
<dbReference type="InterPro" id="IPR036291">
    <property type="entry name" value="NAD(P)-bd_dom_sf"/>
</dbReference>
<dbReference type="InterPro" id="IPR023401">
    <property type="entry name" value="ODC_N"/>
</dbReference>